<dbReference type="SUPFAM" id="SSF81799">
    <property type="entry name" value="Putative methyltransferase TM0872, insert domain"/>
    <property type="match status" value="1"/>
</dbReference>
<dbReference type="Pfam" id="PF01795">
    <property type="entry name" value="Methyltransf_5"/>
    <property type="match status" value="1"/>
</dbReference>
<accession>A0A1F7YX29</accession>
<keyword evidence="6" id="KW-0963">Cytoplasm</keyword>
<dbReference type="CDD" id="cd02440">
    <property type="entry name" value="AdoMet_MTases"/>
    <property type="match status" value="1"/>
</dbReference>
<keyword evidence="4 6" id="KW-0808">Transferase</keyword>
<dbReference type="Proteomes" id="UP000178870">
    <property type="component" value="Unassembled WGS sequence"/>
</dbReference>
<feature type="binding site" evidence="6">
    <location>
        <position position="93"/>
    </location>
    <ligand>
        <name>S-adenosyl-L-methionine</name>
        <dbReference type="ChEBI" id="CHEBI:59789"/>
    </ligand>
</feature>
<comment type="function">
    <text evidence="6">Specifically methylates the N4 position of cytidine in position 1402 (C1402) of 16S rRNA.</text>
</comment>
<dbReference type="PANTHER" id="PTHR11265:SF0">
    <property type="entry name" value="12S RRNA N4-METHYLCYTIDINE METHYLTRANSFERASE"/>
    <property type="match status" value="1"/>
</dbReference>
<organism evidence="7 8">
    <name type="scientific">Candidatus Woesebacteria bacterium RIFCSPHIGHO2_01_FULL_44_21</name>
    <dbReference type="NCBI Taxonomy" id="1802503"/>
    <lineage>
        <taxon>Bacteria</taxon>
        <taxon>Candidatus Woeseibacteriota</taxon>
    </lineage>
</organism>
<comment type="similarity">
    <text evidence="1 6">Belongs to the methyltransferase superfamily. RsmH family.</text>
</comment>
<evidence type="ECO:0000256" key="1">
    <source>
        <dbReference type="ARBA" id="ARBA00010396"/>
    </source>
</evidence>
<feature type="binding site" evidence="6">
    <location>
        <position position="100"/>
    </location>
    <ligand>
        <name>S-adenosyl-L-methionine</name>
        <dbReference type="ChEBI" id="CHEBI:59789"/>
    </ligand>
</feature>
<dbReference type="NCBIfam" id="TIGR00006">
    <property type="entry name" value="16S rRNA (cytosine(1402)-N(4))-methyltransferase RsmH"/>
    <property type="match status" value="1"/>
</dbReference>
<dbReference type="Gene3D" id="3.40.50.150">
    <property type="entry name" value="Vaccinia Virus protein VP39"/>
    <property type="match status" value="1"/>
</dbReference>
<comment type="catalytic activity">
    <reaction evidence="6">
        <text>cytidine(1402) in 16S rRNA + S-adenosyl-L-methionine = N(4)-methylcytidine(1402) in 16S rRNA + S-adenosyl-L-homocysteine + H(+)</text>
        <dbReference type="Rhea" id="RHEA:42928"/>
        <dbReference type="Rhea" id="RHEA-COMP:10286"/>
        <dbReference type="Rhea" id="RHEA-COMP:10287"/>
        <dbReference type="ChEBI" id="CHEBI:15378"/>
        <dbReference type="ChEBI" id="CHEBI:57856"/>
        <dbReference type="ChEBI" id="CHEBI:59789"/>
        <dbReference type="ChEBI" id="CHEBI:74506"/>
        <dbReference type="ChEBI" id="CHEBI:82748"/>
        <dbReference type="EC" id="2.1.1.199"/>
    </reaction>
</comment>
<dbReference type="SUPFAM" id="SSF53335">
    <property type="entry name" value="S-adenosyl-L-methionine-dependent methyltransferases"/>
    <property type="match status" value="1"/>
</dbReference>
<dbReference type="PIRSF" id="PIRSF004486">
    <property type="entry name" value="MraW"/>
    <property type="match status" value="1"/>
</dbReference>
<dbReference type="InterPro" id="IPR029063">
    <property type="entry name" value="SAM-dependent_MTases_sf"/>
</dbReference>
<evidence type="ECO:0000313" key="7">
    <source>
        <dbReference type="EMBL" id="OGM31268.1"/>
    </source>
</evidence>
<dbReference type="GO" id="GO:0071424">
    <property type="term" value="F:rRNA (cytosine-N4-)-methyltransferase activity"/>
    <property type="evidence" value="ECO:0007669"/>
    <property type="project" value="UniProtKB-UniRule"/>
</dbReference>
<evidence type="ECO:0000256" key="5">
    <source>
        <dbReference type="ARBA" id="ARBA00022691"/>
    </source>
</evidence>
<evidence type="ECO:0000256" key="3">
    <source>
        <dbReference type="ARBA" id="ARBA00022603"/>
    </source>
</evidence>
<evidence type="ECO:0000256" key="6">
    <source>
        <dbReference type="HAMAP-Rule" id="MF_01007"/>
    </source>
</evidence>
<reference evidence="7 8" key="1">
    <citation type="journal article" date="2016" name="Nat. Commun.">
        <title>Thousands of microbial genomes shed light on interconnected biogeochemical processes in an aquifer system.</title>
        <authorList>
            <person name="Anantharaman K."/>
            <person name="Brown C.T."/>
            <person name="Hug L.A."/>
            <person name="Sharon I."/>
            <person name="Castelle C.J."/>
            <person name="Probst A.J."/>
            <person name="Thomas B.C."/>
            <person name="Singh A."/>
            <person name="Wilkins M.J."/>
            <person name="Karaoz U."/>
            <person name="Brodie E.L."/>
            <person name="Williams K.H."/>
            <person name="Hubbard S.S."/>
            <person name="Banfield J.F."/>
        </authorList>
    </citation>
    <scope>NUCLEOTIDE SEQUENCE [LARGE SCALE GENOMIC DNA]</scope>
</reference>
<evidence type="ECO:0000256" key="4">
    <source>
        <dbReference type="ARBA" id="ARBA00022679"/>
    </source>
</evidence>
<proteinExistence type="inferred from homology"/>
<dbReference type="HAMAP" id="MF_01007">
    <property type="entry name" value="16SrRNA_methyltr_H"/>
    <property type="match status" value="1"/>
</dbReference>
<dbReference type="InterPro" id="IPR023397">
    <property type="entry name" value="SAM-dep_MeTrfase_MraW_recog"/>
</dbReference>
<feature type="binding site" evidence="6">
    <location>
        <position position="47"/>
    </location>
    <ligand>
        <name>S-adenosyl-L-methionine</name>
        <dbReference type="ChEBI" id="CHEBI:59789"/>
    </ligand>
</feature>
<feature type="binding site" evidence="6">
    <location>
        <position position="72"/>
    </location>
    <ligand>
        <name>S-adenosyl-L-methionine</name>
        <dbReference type="ChEBI" id="CHEBI:59789"/>
    </ligand>
</feature>
<feature type="binding site" evidence="6">
    <location>
        <begin position="30"/>
        <end position="32"/>
    </location>
    <ligand>
        <name>S-adenosyl-L-methionine</name>
        <dbReference type="ChEBI" id="CHEBI:59789"/>
    </ligand>
</feature>
<sequence>MHTSVLLKESVDSLHIQNGAKYIDATLGAGGHTEEILRRGGLVLGIEADPKMLEIARKRVGEACPTLFLGNFRDIASIAHEHGFEKVSGVLFDLGISSVHLDSDPRGFSFRNPNASLDMRLNTEAQGVTAADLLNSLDKTQLTILFESKLIAQKVVESRKNKPFESVGDFLSLFGQKWGKIHPATKPFMMLRIAVNTEYENLSSALSQAFELLKKNGKLVVISFHSGEDRIVKSFFKKVEDSGEAKMEDFVRPADEEIIKNPRARSAKMRVLTKLNEK</sequence>
<protein>
    <recommendedName>
        <fullName evidence="6">Ribosomal RNA small subunit methyltransferase H</fullName>
        <ecNumber evidence="6">2.1.1.199</ecNumber>
    </recommendedName>
    <alternativeName>
        <fullName evidence="6">16S rRNA m(4)C1402 methyltransferase</fullName>
    </alternativeName>
    <alternativeName>
        <fullName evidence="6">rRNA (cytosine-N(4)-)-methyltransferase RsmH</fullName>
    </alternativeName>
</protein>
<evidence type="ECO:0000313" key="8">
    <source>
        <dbReference type="Proteomes" id="UP000178870"/>
    </source>
</evidence>
<dbReference type="GO" id="GO:0070475">
    <property type="term" value="P:rRNA base methylation"/>
    <property type="evidence" value="ECO:0007669"/>
    <property type="project" value="UniProtKB-UniRule"/>
</dbReference>
<keyword evidence="2 6" id="KW-0698">rRNA processing</keyword>
<dbReference type="InterPro" id="IPR002903">
    <property type="entry name" value="RsmH"/>
</dbReference>
<evidence type="ECO:0000256" key="2">
    <source>
        <dbReference type="ARBA" id="ARBA00022552"/>
    </source>
</evidence>
<comment type="caution">
    <text evidence="7">The sequence shown here is derived from an EMBL/GenBank/DDBJ whole genome shotgun (WGS) entry which is preliminary data.</text>
</comment>
<gene>
    <name evidence="6" type="primary">rsmH</name>
    <name evidence="7" type="ORF">A2803_03680</name>
</gene>
<keyword evidence="3 6" id="KW-0489">Methyltransferase</keyword>
<dbReference type="EC" id="2.1.1.199" evidence="6"/>
<keyword evidence="5 6" id="KW-0949">S-adenosyl-L-methionine</keyword>
<comment type="subcellular location">
    <subcellularLocation>
        <location evidence="6">Cytoplasm</location>
    </subcellularLocation>
</comment>
<dbReference type="GO" id="GO:0005737">
    <property type="term" value="C:cytoplasm"/>
    <property type="evidence" value="ECO:0007669"/>
    <property type="project" value="UniProtKB-SubCell"/>
</dbReference>
<dbReference type="AlphaFoldDB" id="A0A1F7YX29"/>
<name>A0A1F7YX29_9BACT</name>
<dbReference type="Gene3D" id="1.10.150.170">
    <property type="entry name" value="Putative methyltransferase TM0872, insert domain"/>
    <property type="match status" value="1"/>
</dbReference>
<dbReference type="PANTHER" id="PTHR11265">
    <property type="entry name" value="S-ADENOSYL-METHYLTRANSFERASE MRAW"/>
    <property type="match status" value="1"/>
</dbReference>
<dbReference type="EMBL" id="MGGP01000028">
    <property type="protein sequence ID" value="OGM31268.1"/>
    <property type="molecule type" value="Genomic_DNA"/>
</dbReference>